<accession>A0A0G2Y424</accession>
<feature type="compositionally biased region" description="Low complexity" evidence="6">
    <location>
        <begin position="247"/>
        <end position="264"/>
    </location>
</feature>
<keyword evidence="4" id="KW-0833">Ubl conjugation pathway</keyword>
<feature type="region of interest" description="Disordered" evidence="6">
    <location>
        <begin position="490"/>
        <end position="564"/>
    </location>
</feature>
<sequence length="1473" mass="168007">MQSKNNPKHNSMKFKEQTESPILNQSKLVNTLDIIKDEINKWEEKNTDKDIKIVSIDNGKIVLSMVYGKQHIIEILCPKDYPNVKSGFSCKEVKTVNTIPLSFISQANNQLKSKKNLSVHRIISHLSTTFQNYKKALKSKVSKDKMKDKSESNSEHEQESKSVVSNEIPSEVSIDSKLTKDINFINDLIKEANKCSNDIPSDSDETHQEVDDRPLTEEVVVPDPSRIVRRRNSKLQTGSTKIKIFGKSKNSGPSSSKTSISSMSKVEELEDKNPYLQEQDIMSIIQDEWNKVQESKSICPTTNEDNNDLDNLINEVERLVQETKDQETKDQETKDQKEIWASSLTTQAPNGENFEEFSWEVPNETSQITVVEPVQEATEEPVQNVTEELIQLVADEPVQETVKDSVQEVAEESVQETTVEAVQEIAEESVQQVVEESVQETVKEAVQEVAEEAVQQVVEESVQETTVEPVQEVAEEAVQQVVEESVQETTVEPVQEVAEESVQQVAEESVQETTVEPVQEVAEESVQEVAEEPVQQEVAEEPVQEVAEESVQEVAEEPVQQEVAEEPVQEVAEEQVQEATEEPVQQEVAEESIQDVTEDIVKLDVTVQNDFSDHSDSPEPSDSSDSEEEITNSNNLGRYFKIYDPTTGKTTGVYVGKTPTQAANKAFIKTFSNDNTGNKKEFYLQEYTGNKPGKIYKYEGTRQKLNQPQKISIPLYGDGQYKTITYNYKNTVVKKNVPDSIKNPPKTIKKSIKPVKKSIKPVKKLSTTKLDSQTNSVKEKSENKDIINYNDTGDKYGLYIDFGKFFKNSKIPFDLEKLRDNALKLSNQENQDDNYSTMKLRNFKNNNAVNLMINDFTKLYNDGVKNGYNIEPVNNNIYDLDILLSSNFLDKDSVLYRDMINLKIDHIKINIKINHKMYPFYPPQVSLIRPTIENNVAAIIATIDYLFANKWNPMISIVNIVNDIRNILNKYGALDEKKYQDNLDPIFHDLVELSLLTGTQCSMYQSDQKVIDLSNNSTNEKQSKYWKKGTGFGHSGLSDWDFNQTKENIKNRELKIYQCLRKIVVKLTKIILGKNQVDVINILKESCFIPYLKLVFIDGSLFDLVKDLSYFELVLNSMRILTKEYLPLFLHKYNDKSLLEVLDQFNKDCHSYLNTLKNIKESDCQNEIDVIENFMSFYKRLSTSIEKFNEITESNSKEEVISNDVKDLYKITLSNEVFQEYNLDLNKFANMLTNDTKKEGLIHKDALKAISRELLSHSKNLPVEYGSSIYYRYSPENIRYHEFIITGPEDSPYDSGCFHFRMYNPSAYPNTSPFVSMTTTGHGSVRFNPNLYADGKVCLSILGTWRGQAGESWIPGVSSMLQVMISIQSLVLISEPYFNEPGYESSRGTDKGNKLSTEYNQKVRFNCMKWAMIDVIKNPVPGFESMIKKHFSIKAPHIKQVCQTWINEAPDNNKSEYQKLYDELIGLLDSLVA</sequence>
<feature type="compositionally biased region" description="Basic and acidic residues" evidence="6">
    <location>
        <begin position="141"/>
        <end position="160"/>
    </location>
</feature>
<dbReference type="Pfam" id="PF00179">
    <property type="entry name" value="UQ_con"/>
    <property type="match status" value="1"/>
</dbReference>
<evidence type="ECO:0000256" key="4">
    <source>
        <dbReference type="ARBA" id="ARBA00022786"/>
    </source>
</evidence>
<evidence type="ECO:0000313" key="8">
    <source>
        <dbReference type="EMBL" id="AKI79299.1"/>
    </source>
</evidence>
<dbReference type="SUPFAM" id="SSF102875">
    <property type="entry name" value="Chromosomal protein MC1"/>
    <property type="match status" value="1"/>
</dbReference>
<dbReference type="GO" id="GO:0016567">
    <property type="term" value="P:protein ubiquitination"/>
    <property type="evidence" value="ECO:0007669"/>
    <property type="project" value="UniProtKB-UniPathway"/>
</dbReference>
<organismHost>
    <name type="scientific">Acanthamoeba polyphaga</name>
    <name type="common">Amoeba</name>
    <dbReference type="NCBI Taxonomy" id="5757"/>
</organismHost>
<feature type="compositionally biased region" description="Acidic residues" evidence="6">
    <location>
        <begin position="538"/>
        <end position="556"/>
    </location>
</feature>
<dbReference type="CDD" id="cd23810">
    <property type="entry name" value="UBCc_BIRC6"/>
    <property type="match status" value="1"/>
</dbReference>
<evidence type="ECO:0000256" key="1">
    <source>
        <dbReference type="ARBA" id="ARBA00004906"/>
    </source>
</evidence>
<dbReference type="Gene3D" id="3.10.110.10">
    <property type="entry name" value="Ubiquitin Conjugating Enzyme"/>
    <property type="match status" value="2"/>
</dbReference>
<evidence type="ECO:0000256" key="5">
    <source>
        <dbReference type="SAM" id="Coils"/>
    </source>
</evidence>
<feature type="compositionally biased region" description="Low complexity" evidence="6">
    <location>
        <begin position="490"/>
        <end position="520"/>
    </location>
</feature>
<dbReference type="UniPathway" id="UPA00143"/>
<dbReference type="SMART" id="SM00212">
    <property type="entry name" value="UBCc"/>
    <property type="match status" value="1"/>
</dbReference>
<organism evidence="8 9">
    <name type="scientific">Acanthamoeba polyphaga mimivirus</name>
    <name type="common">APMV</name>
    <dbReference type="NCBI Taxonomy" id="212035"/>
    <lineage>
        <taxon>Viruses</taxon>
        <taxon>Varidnaviria</taxon>
        <taxon>Bamfordvirae</taxon>
        <taxon>Nucleocytoviricota</taxon>
        <taxon>Megaviricetes</taxon>
        <taxon>Imitervirales</taxon>
        <taxon>Mimiviridae</taxon>
        <taxon>Megamimivirinae</taxon>
        <taxon>Mimivirus</taxon>
        <taxon>Mimivirus bradfordmassiliense</taxon>
    </lineage>
</organism>
<dbReference type="EMBL" id="KM982401">
    <property type="protein sequence ID" value="AKI79299.1"/>
    <property type="molecule type" value="Genomic_DNA"/>
</dbReference>
<evidence type="ECO:0000256" key="6">
    <source>
        <dbReference type="SAM" id="MobiDB-lite"/>
    </source>
</evidence>
<name>A0A0G2Y424_MIMIV</name>
<feature type="region of interest" description="Disordered" evidence="6">
    <location>
        <begin position="141"/>
        <end position="168"/>
    </location>
</feature>
<dbReference type="SUPFAM" id="SSF54495">
    <property type="entry name" value="UBC-like"/>
    <property type="match status" value="2"/>
</dbReference>
<feature type="coiled-coil region" evidence="5">
    <location>
        <begin position="302"/>
        <end position="329"/>
    </location>
</feature>
<feature type="domain" description="UBC core" evidence="7">
    <location>
        <begin position="1249"/>
        <end position="1412"/>
    </location>
</feature>
<evidence type="ECO:0000313" key="9">
    <source>
        <dbReference type="Proteomes" id="UP000241474"/>
    </source>
</evidence>
<feature type="compositionally biased region" description="Acidic residues" evidence="6">
    <location>
        <begin position="521"/>
        <end position="531"/>
    </location>
</feature>
<protein>
    <recommendedName>
        <fullName evidence="2">E2 ubiquitin-conjugating enzyme</fullName>
        <ecNumber evidence="2">2.3.2.23</ecNumber>
    </recommendedName>
</protein>
<evidence type="ECO:0000256" key="3">
    <source>
        <dbReference type="ARBA" id="ARBA00022679"/>
    </source>
</evidence>
<keyword evidence="5" id="KW-0175">Coiled coil</keyword>
<dbReference type="InterPro" id="IPR016135">
    <property type="entry name" value="UBQ-conjugating_enzyme/RWD"/>
</dbReference>
<dbReference type="PROSITE" id="PS50127">
    <property type="entry name" value="UBC_2"/>
    <property type="match status" value="1"/>
</dbReference>
<dbReference type="GO" id="GO:0042262">
    <property type="term" value="P:DNA protection"/>
    <property type="evidence" value="ECO:0007669"/>
    <property type="project" value="InterPro"/>
</dbReference>
<reference evidence="8 9" key="1">
    <citation type="submission" date="2014-10" db="EMBL/GenBank/DDBJ databases">
        <title>Pan-genome analysis of Brazilian lineage A amoebal mimiviruses.</title>
        <authorList>
            <person name="Assis F.L."/>
            <person name="Abrahao J.S."/>
            <person name="Kroon E.G."/>
            <person name="Dornas F.P."/>
            <person name="Andrade K.R."/>
            <person name="Borato P.V.M."/>
            <person name="Pilotto M.R."/>
            <person name="Benamar S."/>
            <person name="LaScola B."/>
            <person name="Colson P."/>
        </authorList>
    </citation>
    <scope>NUCLEOTIDE SEQUENCE [LARGE SCALE GENOMIC DNA]</scope>
    <source>
        <strain evidence="8 9">Oyster</strain>
    </source>
</reference>
<feature type="region of interest" description="Disordered" evidence="6">
    <location>
        <begin position="244"/>
        <end position="266"/>
    </location>
</feature>
<dbReference type="GO" id="GO:0061631">
    <property type="term" value="F:ubiquitin conjugating enzyme activity"/>
    <property type="evidence" value="ECO:0007669"/>
    <property type="project" value="UniProtKB-EC"/>
</dbReference>
<proteinExistence type="predicted"/>
<dbReference type="CDD" id="cd23802">
    <property type="entry name" value="UBCc_UBE2Q"/>
    <property type="match status" value="1"/>
</dbReference>
<dbReference type="PANTHER" id="PTHR46116:SF39">
    <property type="entry name" value="BACULOVIRAL IAP REPEAT-CONTAINING PROTEIN 6"/>
    <property type="match status" value="1"/>
</dbReference>
<comment type="pathway">
    <text evidence="1">Protein modification; protein ubiquitination.</text>
</comment>
<dbReference type="EC" id="2.3.2.23" evidence="2"/>
<dbReference type="Gene3D" id="3.10.470.10">
    <property type="entry name" value="Chromosomal protein MC1"/>
    <property type="match status" value="1"/>
</dbReference>
<keyword evidence="3" id="KW-0808">Transferase</keyword>
<dbReference type="Proteomes" id="UP000241474">
    <property type="component" value="Segment"/>
</dbReference>
<evidence type="ECO:0000256" key="2">
    <source>
        <dbReference type="ARBA" id="ARBA00012486"/>
    </source>
</evidence>
<feature type="region of interest" description="Disordered" evidence="6">
    <location>
        <begin position="609"/>
        <end position="636"/>
    </location>
</feature>
<dbReference type="InterPro" id="IPR000608">
    <property type="entry name" value="UBC"/>
</dbReference>
<dbReference type="InterPro" id="IPR036620">
    <property type="entry name" value="MC1_sf"/>
</dbReference>
<evidence type="ECO:0000259" key="7">
    <source>
        <dbReference type="PROSITE" id="PS50127"/>
    </source>
</evidence>
<dbReference type="PANTHER" id="PTHR46116">
    <property type="entry name" value="(E3-INDEPENDENT) E2 UBIQUITIN-CONJUGATING ENZYME"/>
    <property type="match status" value="1"/>
</dbReference>